<feature type="region of interest" description="Disordered" evidence="1">
    <location>
        <begin position="70"/>
        <end position="104"/>
    </location>
</feature>
<sequence>MDSSKQRRKVQNRKNQRAHRRPLPLLLPRLPVLAHRHTGTRLREKDPAYAPKPPRSFEVLRLRLDEFNDEAPSSGLSQARLPMCAAAEQPRSSSTRDSQTHLRSDSPSFVFPLSTDHLLHLIQYNVFRAFVSNKHTLKHLLTGWTRACSPADPSTCPVSGPYRDDTSVYPMNPNIPHSLSPTHLQQTCMQSIWINFFPFPRMRDNLIRREGTFDHWELLKGLIGELMSITPTQPRQDGAVTFTVNNPEPLRRVTAPAAEDDDEITTGRRGLIVWGEPHDMNNWEATPGFLAKWS</sequence>
<organism evidence="2 3">
    <name type="scientific">Colletotrichum musicola</name>
    <dbReference type="NCBI Taxonomy" id="2175873"/>
    <lineage>
        <taxon>Eukaryota</taxon>
        <taxon>Fungi</taxon>
        <taxon>Dikarya</taxon>
        <taxon>Ascomycota</taxon>
        <taxon>Pezizomycotina</taxon>
        <taxon>Sordariomycetes</taxon>
        <taxon>Hypocreomycetidae</taxon>
        <taxon>Glomerellales</taxon>
        <taxon>Glomerellaceae</taxon>
        <taxon>Colletotrichum</taxon>
        <taxon>Colletotrichum orchidearum species complex</taxon>
    </lineage>
</organism>
<gene>
    <name evidence="2" type="ORF">CMUS01_12812</name>
</gene>
<feature type="compositionally biased region" description="Basic residues" evidence="1">
    <location>
        <begin position="1"/>
        <end position="22"/>
    </location>
</feature>
<reference evidence="2" key="1">
    <citation type="journal article" date="2020" name="Phytopathology">
        <title>Genome Sequence Resources of Colletotrichum truncatum, C. plurivorum, C. musicola, and C. sojae: Four Species Pathogenic to Soybean (Glycine max).</title>
        <authorList>
            <person name="Rogerio F."/>
            <person name="Boufleur T.R."/>
            <person name="Ciampi-Guillardi M."/>
            <person name="Sukno S.A."/>
            <person name="Thon M.R."/>
            <person name="Massola Junior N.S."/>
            <person name="Baroncelli R."/>
        </authorList>
    </citation>
    <scope>NUCLEOTIDE SEQUENCE</scope>
    <source>
        <strain evidence="2">LFN0074</strain>
    </source>
</reference>
<comment type="caution">
    <text evidence="2">The sequence shown here is derived from an EMBL/GenBank/DDBJ whole genome shotgun (WGS) entry which is preliminary data.</text>
</comment>
<keyword evidence="3" id="KW-1185">Reference proteome</keyword>
<proteinExistence type="predicted"/>
<name>A0A8H6MYC2_9PEZI</name>
<dbReference type="PANTHER" id="PTHR38116:SF1">
    <property type="entry name" value="BZIP DOMAIN-CONTAINING PROTEIN"/>
    <property type="match status" value="1"/>
</dbReference>
<dbReference type="Proteomes" id="UP000639643">
    <property type="component" value="Unassembled WGS sequence"/>
</dbReference>
<evidence type="ECO:0000313" key="2">
    <source>
        <dbReference type="EMBL" id="KAF6813574.1"/>
    </source>
</evidence>
<dbReference type="EMBL" id="WIGM01000754">
    <property type="protein sequence ID" value="KAF6813574.1"/>
    <property type="molecule type" value="Genomic_DNA"/>
</dbReference>
<evidence type="ECO:0000256" key="1">
    <source>
        <dbReference type="SAM" id="MobiDB-lite"/>
    </source>
</evidence>
<dbReference type="InterPro" id="IPR021833">
    <property type="entry name" value="DUF3425"/>
</dbReference>
<accession>A0A8H6MYC2</accession>
<dbReference type="Pfam" id="PF11905">
    <property type="entry name" value="DUF3425"/>
    <property type="match status" value="1"/>
</dbReference>
<feature type="region of interest" description="Disordered" evidence="1">
    <location>
        <begin position="1"/>
        <end position="23"/>
    </location>
</feature>
<evidence type="ECO:0000313" key="3">
    <source>
        <dbReference type="Proteomes" id="UP000639643"/>
    </source>
</evidence>
<protein>
    <submittedName>
        <fullName evidence="2">Uncharacterized protein</fullName>
    </submittedName>
</protein>
<dbReference type="OrthoDB" id="125347at2759"/>
<dbReference type="AlphaFoldDB" id="A0A8H6MYC2"/>
<dbReference type="PANTHER" id="PTHR38116">
    <property type="entry name" value="CHROMOSOME 7, WHOLE GENOME SHOTGUN SEQUENCE"/>
    <property type="match status" value="1"/>
</dbReference>